<dbReference type="EMBL" id="NCKU01002723">
    <property type="protein sequence ID" value="RWS08931.1"/>
    <property type="molecule type" value="Genomic_DNA"/>
</dbReference>
<keyword evidence="2" id="KW-0479">Metal-binding</keyword>
<feature type="zinc finger region" description="C3H1-type" evidence="2">
    <location>
        <begin position="729"/>
        <end position="756"/>
    </location>
</feature>
<gene>
    <name evidence="7" type="ORF">B4U79_17736</name>
    <name evidence="6" type="ORF">B4U79_17787</name>
</gene>
<feature type="region of interest" description="Disordered" evidence="3">
    <location>
        <begin position="752"/>
        <end position="813"/>
    </location>
</feature>
<dbReference type="PROSITE" id="PS50103">
    <property type="entry name" value="ZF_C3H1"/>
    <property type="match status" value="1"/>
</dbReference>
<feature type="region of interest" description="Disordered" evidence="3">
    <location>
        <begin position="311"/>
        <end position="337"/>
    </location>
</feature>
<evidence type="ECO:0000256" key="3">
    <source>
        <dbReference type="SAM" id="MobiDB-lite"/>
    </source>
</evidence>
<keyword evidence="1" id="KW-0539">Nucleus</keyword>
<dbReference type="GO" id="GO:0000785">
    <property type="term" value="C:chromatin"/>
    <property type="evidence" value="ECO:0007669"/>
    <property type="project" value="TreeGrafter"/>
</dbReference>
<feature type="compositionally biased region" description="Basic and acidic residues" evidence="3">
    <location>
        <begin position="759"/>
        <end position="786"/>
    </location>
</feature>
<dbReference type="GO" id="GO:0008270">
    <property type="term" value="F:zinc ion binding"/>
    <property type="evidence" value="ECO:0007669"/>
    <property type="project" value="UniProtKB-KW"/>
</dbReference>
<protein>
    <submittedName>
        <fullName evidence="6">Serine/threonine-protein phosphatase 1 regulatory subunit 10-like protein</fullName>
    </submittedName>
</protein>
<dbReference type="OrthoDB" id="2138378at2759"/>
<accession>A0A3S3RZJ3</accession>
<evidence type="ECO:0000256" key="2">
    <source>
        <dbReference type="PROSITE-ProRule" id="PRU00723"/>
    </source>
</evidence>
<feature type="compositionally biased region" description="Polar residues" evidence="3">
    <location>
        <begin position="787"/>
        <end position="813"/>
    </location>
</feature>
<evidence type="ECO:0000256" key="1">
    <source>
        <dbReference type="PROSITE-ProRule" id="PRU00649"/>
    </source>
</evidence>
<reference evidence="6 8" key="1">
    <citation type="journal article" date="2018" name="Gigascience">
        <title>Genomes of trombidid mites reveal novel predicted allergens and laterally-transferred genes associated with secondary metabolism.</title>
        <authorList>
            <person name="Dong X."/>
            <person name="Chaisiri K."/>
            <person name="Xia D."/>
            <person name="Armstrong S.D."/>
            <person name="Fang Y."/>
            <person name="Donnelly M.J."/>
            <person name="Kadowaki T."/>
            <person name="McGarry J.W."/>
            <person name="Darby A.C."/>
            <person name="Makepeace B.L."/>
        </authorList>
    </citation>
    <scope>NUCLEOTIDE SEQUENCE [LARGE SCALE GENOMIC DNA]</scope>
    <source>
        <strain evidence="6">UoL-WK</strain>
    </source>
</reference>
<feature type="domain" description="TFIIS N-terminal" evidence="5">
    <location>
        <begin position="71"/>
        <end position="144"/>
    </location>
</feature>
<feature type="region of interest" description="Disordered" evidence="3">
    <location>
        <begin position="677"/>
        <end position="732"/>
    </location>
</feature>
<dbReference type="Pfam" id="PF00642">
    <property type="entry name" value="zf-CCCH"/>
    <property type="match status" value="1"/>
</dbReference>
<dbReference type="InterPro" id="IPR017923">
    <property type="entry name" value="TFIIS_N"/>
</dbReference>
<dbReference type="GO" id="GO:0072357">
    <property type="term" value="C:PTW/PP1 phosphatase complex"/>
    <property type="evidence" value="ECO:0007669"/>
    <property type="project" value="TreeGrafter"/>
</dbReference>
<evidence type="ECO:0000259" key="4">
    <source>
        <dbReference type="PROSITE" id="PS50103"/>
    </source>
</evidence>
<dbReference type="Proteomes" id="UP000285301">
    <property type="component" value="Unassembled WGS sequence"/>
</dbReference>
<dbReference type="EMBL" id="NCKU01003042">
    <property type="protein sequence ID" value="RWS08301.1"/>
    <property type="molecule type" value="Genomic_DNA"/>
</dbReference>
<feature type="compositionally biased region" description="Polar residues" evidence="3">
    <location>
        <begin position="677"/>
        <end position="713"/>
    </location>
</feature>
<dbReference type="SMART" id="SM00356">
    <property type="entry name" value="ZnF_C3H1"/>
    <property type="match status" value="1"/>
</dbReference>
<comment type="subcellular location">
    <subcellularLocation>
        <location evidence="1">Nucleus</location>
    </subcellularLocation>
</comment>
<dbReference type="PANTHER" id="PTHR46557:SF1">
    <property type="entry name" value="SERINE_THREONINE-PROTEIN PHOSPHATASE 1 REGULATORY SUBUNIT 10"/>
    <property type="match status" value="1"/>
</dbReference>
<comment type="caution">
    <text evidence="6">The sequence shown here is derived from an EMBL/GenBank/DDBJ whole genome shotgun (WGS) entry which is preliminary data.</text>
</comment>
<dbReference type="InterPro" id="IPR035441">
    <property type="entry name" value="TFIIS/LEDGF_dom_sf"/>
</dbReference>
<feature type="domain" description="C3H1-type" evidence="4">
    <location>
        <begin position="729"/>
        <end position="756"/>
    </location>
</feature>
<organism evidence="6 8">
    <name type="scientific">Dinothrombium tinctorium</name>
    <dbReference type="NCBI Taxonomy" id="1965070"/>
    <lineage>
        <taxon>Eukaryota</taxon>
        <taxon>Metazoa</taxon>
        <taxon>Ecdysozoa</taxon>
        <taxon>Arthropoda</taxon>
        <taxon>Chelicerata</taxon>
        <taxon>Arachnida</taxon>
        <taxon>Acari</taxon>
        <taxon>Acariformes</taxon>
        <taxon>Trombidiformes</taxon>
        <taxon>Prostigmata</taxon>
        <taxon>Anystina</taxon>
        <taxon>Parasitengona</taxon>
        <taxon>Trombidioidea</taxon>
        <taxon>Trombidiidae</taxon>
        <taxon>Dinothrombium</taxon>
    </lineage>
</organism>
<dbReference type="PANTHER" id="PTHR46557">
    <property type="entry name" value="SERINE/THREONINE-PROTEIN PHOSPHATASE 1 REGULATORY SUBUNIT 10-RELATED"/>
    <property type="match status" value="1"/>
</dbReference>
<evidence type="ECO:0000313" key="8">
    <source>
        <dbReference type="Proteomes" id="UP000285301"/>
    </source>
</evidence>
<keyword evidence="2" id="KW-0863">Zinc-finger</keyword>
<dbReference type="Gene3D" id="1.20.930.10">
    <property type="entry name" value="Conserved domain common to transcription factors TFIIS, elongin A, CRSP70"/>
    <property type="match status" value="1"/>
</dbReference>
<dbReference type="GO" id="GO:0008157">
    <property type="term" value="F:protein phosphatase 1 binding"/>
    <property type="evidence" value="ECO:0007669"/>
    <property type="project" value="TreeGrafter"/>
</dbReference>
<feature type="compositionally biased region" description="Basic and acidic residues" evidence="3">
    <location>
        <begin position="376"/>
        <end position="391"/>
    </location>
</feature>
<dbReference type="STRING" id="1965070.A0A3S3RZJ3"/>
<feature type="region of interest" description="Disordered" evidence="3">
    <location>
        <begin position="150"/>
        <end position="176"/>
    </location>
</feature>
<dbReference type="InterPro" id="IPR000571">
    <property type="entry name" value="Znf_CCCH"/>
</dbReference>
<dbReference type="AlphaFoldDB" id="A0A3S3RZJ3"/>
<proteinExistence type="predicted"/>
<dbReference type="Pfam" id="PF08711">
    <property type="entry name" value="Med26"/>
    <property type="match status" value="1"/>
</dbReference>
<name>A0A3S3RZJ3_9ACAR</name>
<dbReference type="PROSITE" id="PS51319">
    <property type="entry name" value="TFIIS_N"/>
    <property type="match status" value="1"/>
</dbReference>
<reference evidence="6" key="2">
    <citation type="submission" date="2018-11" db="EMBL/GenBank/DDBJ databases">
        <title>Trombidioid mite genomics.</title>
        <authorList>
            <person name="Dong X."/>
        </authorList>
    </citation>
    <scope>NUCLEOTIDE SEQUENCE</scope>
    <source>
        <strain evidence="6">UoL-WK</strain>
    </source>
</reference>
<evidence type="ECO:0000313" key="7">
    <source>
        <dbReference type="EMBL" id="RWS08931.1"/>
    </source>
</evidence>
<keyword evidence="2" id="KW-0862">Zinc</keyword>
<dbReference type="GO" id="GO:0005634">
    <property type="term" value="C:nucleus"/>
    <property type="evidence" value="ECO:0007669"/>
    <property type="project" value="UniProtKB-SubCell"/>
</dbReference>
<evidence type="ECO:0000313" key="6">
    <source>
        <dbReference type="EMBL" id="RWS08301.1"/>
    </source>
</evidence>
<keyword evidence="8" id="KW-1185">Reference proteome</keyword>
<feature type="region of interest" description="Disordered" evidence="3">
    <location>
        <begin position="358"/>
        <end position="397"/>
    </location>
</feature>
<sequence length="813" mass="92998">MAPIDPCELLKAFRPLLTRNGGIKNEDEVNRMSGLMKKYSKKLVSRCTYCNILLATERDVLEVFLEKDGWDILNAWVKDAKRDNNNALLYELLKLLDLCPMTVERLKKNDTAKIIKTLSKNEIEYIAEKSKAIVTKWMLLIKADSEKTEKTEELKKKRKRENGERQNSIDESNEEIKASSKKLKKILMKEPNVKLHFAQEGENSADSVEMAIHSLDAVSEFDSKNREHNKILGNTSVKNEIKLEARPKTAKIRLGKSRSIFDEVTLQNARSKVDNKNKQTISKENKANVSSTGVPIEMLNNKAVKQKFNETLNESDSKPTGIKLIDPKPLPPSSLSNKVSHAIKESASFMDDIISTRDRSQVKKKRRLSNASLKPSSEDGKMDYNEAKSDDETNLADDEVNEDELPEMFEVEKQIEAQLSGTDTILTESVEDLPDYTERDGEAETGEAVSSSTDIYKPLTEPKQLKSILCYGKKLAQKKKSVRWQSDEKIREVKYFELDETERTNVSRNFGEFRALEMKNERQALLSAKRGTLITPPEREPIEYFPWTLFEIDFPNGNPYAEQGKQSNERLVQAERHRNILPEFYPSKEFAPDFPQEPDVFEALAGAHEAPKLIPLEDENNPQVADYSQIELPRPVTEEIRSSPNQFHQHYNPYLPQYPTYASQLPGQFQTNYVDTTMPSYSQLPSRRPSYPSQPFSNGTSPIATAPQLNRNPHTPHYYQERKEKRERNSRRTVCKFFSRTGSCKFKNCNYLHTSPNSAHKEDRRDKGSRSKSDNRNKWGEIKANDDWTSQNNAVSSTSESVNNIDSANSGWD</sequence>
<dbReference type="SUPFAM" id="SSF47676">
    <property type="entry name" value="Conserved domain common to transcription factors TFIIS, elongin A, CRSP70"/>
    <property type="match status" value="1"/>
</dbReference>
<evidence type="ECO:0000259" key="5">
    <source>
        <dbReference type="PROSITE" id="PS51319"/>
    </source>
</evidence>